<protein>
    <submittedName>
        <fullName evidence="11">ABC transporter ATP-binding protein</fullName>
    </submittedName>
</protein>
<dbReference type="PANTHER" id="PTHR42781">
    <property type="entry name" value="SPERMIDINE/PUTRESCINE IMPORT ATP-BINDING PROTEIN POTA"/>
    <property type="match status" value="1"/>
</dbReference>
<keyword evidence="6 11" id="KW-0067">ATP-binding</keyword>
<dbReference type="KEGG" id="rei:IE4771_CH00976"/>
<evidence type="ECO:0000256" key="5">
    <source>
        <dbReference type="ARBA" id="ARBA00022741"/>
    </source>
</evidence>
<evidence type="ECO:0000256" key="4">
    <source>
        <dbReference type="ARBA" id="ARBA00022496"/>
    </source>
</evidence>
<dbReference type="SUPFAM" id="SSF52540">
    <property type="entry name" value="P-loop containing nucleoside triphosphate hydrolases"/>
    <property type="match status" value="1"/>
</dbReference>
<evidence type="ECO:0000256" key="2">
    <source>
        <dbReference type="ARBA" id="ARBA00022448"/>
    </source>
</evidence>
<dbReference type="GO" id="GO:0015697">
    <property type="term" value="P:quaternary ammonium group transport"/>
    <property type="evidence" value="ECO:0007669"/>
    <property type="project" value="UniProtKB-ARBA"/>
</dbReference>
<keyword evidence="7" id="KW-0408">Iron</keyword>
<dbReference type="FunFam" id="3.40.50.300:FF:000425">
    <property type="entry name" value="Probable ABC transporter, ATP-binding subunit"/>
    <property type="match status" value="1"/>
</dbReference>
<dbReference type="GO" id="GO:0016020">
    <property type="term" value="C:membrane"/>
    <property type="evidence" value="ECO:0007669"/>
    <property type="project" value="InterPro"/>
</dbReference>
<dbReference type="GO" id="GO:0005524">
    <property type="term" value="F:ATP binding"/>
    <property type="evidence" value="ECO:0007669"/>
    <property type="project" value="UniProtKB-KW"/>
</dbReference>
<dbReference type="Pfam" id="PF00005">
    <property type="entry name" value="ABC_tran"/>
    <property type="match status" value="1"/>
</dbReference>
<evidence type="ECO:0000313" key="12">
    <source>
        <dbReference type="Proteomes" id="UP000027180"/>
    </source>
</evidence>
<keyword evidence="9" id="KW-0472">Membrane</keyword>
<reference evidence="11 12" key="1">
    <citation type="submission" date="2013-12" db="EMBL/GenBank/DDBJ databases">
        <title>Complete genome sequence of Rhizobium etli bv. mimosae IE4771.</title>
        <authorList>
            <person name="Bustos P."/>
            <person name="Santamaria R.I."/>
            <person name="Lozano L."/>
            <person name="Ormeno-Orrillo E."/>
            <person name="Rogel M.A."/>
            <person name="Romero D."/>
            <person name="Cevallos M.A."/>
            <person name="Martinez-Romero E."/>
            <person name="Gonzalez V."/>
        </authorList>
    </citation>
    <scope>NUCLEOTIDE SEQUENCE [LARGE SCALE GENOMIC DNA]</scope>
    <source>
        <strain evidence="11 12">IE4771</strain>
    </source>
</reference>
<dbReference type="CDD" id="cd03259">
    <property type="entry name" value="ABC_Carb_Solutes_like"/>
    <property type="match status" value="1"/>
</dbReference>
<dbReference type="HOGENOM" id="CLU_000604_1_1_5"/>
<dbReference type="PROSITE" id="PS00211">
    <property type="entry name" value="ABC_TRANSPORTER_1"/>
    <property type="match status" value="1"/>
</dbReference>
<dbReference type="InterPro" id="IPR003593">
    <property type="entry name" value="AAA+_ATPase"/>
</dbReference>
<evidence type="ECO:0000259" key="10">
    <source>
        <dbReference type="PROSITE" id="PS50893"/>
    </source>
</evidence>
<dbReference type="InterPro" id="IPR017871">
    <property type="entry name" value="ABC_transporter-like_CS"/>
</dbReference>
<dbReference type="GO" id="GO:0015408">
    <property type="term" value="F:ABC-type ferric iron transporter activity"/>
    <property type="evidence" value="ECO:0007669"/>
    <property type="project" value="InterPro"/>
</dbReference>
<keyword evidence="8" id="KW-0406">Ion transport</keyword>
<dbReference type="InterPro" id="IPR027417">
    <property type="entry name" value="P-loop_NTPase"/>
</dbReference>
<dbReference type="SMART" id="SM00382">
    <property type="entry name" value="AAA"/>
    <property type="match status" value="1"/>
</dbReference>
<comment type="similarity">
    <text evidence="1">Belongs to the ABC transporter superfamily.</text>
</comment>
<dbReference type="RefSeq" id="WP_038687277.1">
    <property type="nucleotide sequence ID" value="NZ_CP006986.1"/>
</dbReference>
<feature type="domain" description="ABC transporter" evidence="10">
    <location>
        <begin position="4"/>
        <end position="240"/>
    </location>
</feature>
<evidence type="ECO:0000256" key="8">
    <source>
        <dbReference type="ARBA" id="ARBA00023065"/>
    </source>
</evidence>
<dbReference type="AlphaFoldDB" id="A0A060HXC5"/>
<dbReference type="OrthoDB" id="9802264at2"/>
<dbReference type="Gene3D" id="3.40.50.300">
    <property type="entry name" value="P-loop containing nucleotide triphosphate hydrolases"/>
    <property type="match status" value="1"/>
</dbReference>
<evidence type="ECO:0000313" key="11">
    <source>
        <dbReference type="EMBL" id="AIC26129.1"/>
    </source>
</evidence>
<evidence type="ECO:0000256" key="1">
    <source>
        <dbReference type="ARBA" id="ARBA00005417"/>
    </source>
</evidence>
<dbReference type="PROSITE" id="PS50893">
    <property type="entry name" value="ABC_TRANSPORTER_2"/>
    <property type="match status" value="1"/>
</dbReference>
<keyword evidence="2" id="KW-0813">Transport</keyword>
<sequence length="358" mass="38988">MTELVVNNVQKWLGGLQILKGASFSAERGSIVALLGASGSGKTTLLRCVAGLEQPEIGQIVIGGKTVLDGEKKLALPPEQRNIGLVFQSYALWPHRTVKENVGYGLKLRSVAQADIEKRVQAILERMGLGHLADRFPSQLSGGQQQRVAICRALVYEPRVLLLDEPLSNLDAKLREEARYWIRKLILDLEICAILVTHDQSEALAAADNILLLQDGRIVQQGGPQEIYSNPNSFYSADFLGANNIVKAKVKTVDGRSAVIGGDNWSLGGTVREASGLNAAQDARAVIRVEQISVSDQPAADALEMNLDDSIYLGDRWEYRLRRGDFVAKAHGAKQLSSGIVWARIPAESVWVFSAGKQ</sequence>
<evidence type="ECO:0000256" key="7">
    <source>
        <dbReference type="ARBA" id="ARBA00023004"/>
    </source>
</evidence>
<accession>A0A060HXC5</accession>
<dbReference type="PANTHER" id="PTHR42781:SF4">
    <property type="entry name" value="SPERMIDINE_PUTRESCINE IMPORT ATP-BINDING PROTEIN POTA"/>
    <property type="match status" value="1"/>
</dbReference>
<keyword evidence="4" id="KW-0410">Iron transport</keyword>
<dbReference type="InterPro" id="IPR015853">
    <property type="entry name" value="ABC_transpr_FbpC"/>
</dbReference>
<dbReference type="GO" id="GO:0016887">
    <property type="term" value="F:ATP hydrolysis activity"/>
    <property type="evidence" value="ECO:0007669"/>
    <property type="project" value="InterPro"/>
</dbReference>
<organism evidence="11 12">
    <name type="scientific">Rhizobium etli bv. mimosae str. IE4771</name>
    <dbReference type="NCBI Taxonomy" id="1432050"/>
    <lineage>
        <taxon>Bacteria</taxon>
        <taxon>Pseudomonadati</taxon>
        <taxon>Pseudomonadota</taxon>
        <taxon>Alphaproteobacteria</taxon>
        <taxon>Hyphomicrobiales</taxon>
        <taxon>Rhizobiaceae</taxon>
        <taxon>Rhizobium/Agrobacterium group</taxon>
        <taxon>Rhizobium</taxon>
    </lineage>
</organism>
<proteinExistence type="inferred from homology"/>
<dbReference type="EMBL" id="CP006986">
    <property type="protein sequence ID" value="AIC26129.1"/>
    <property type="molecule type" value="Genomic_DNA"/>
</dbReference>
<dbReference type="InterPro" id="IPR003439">
    <property type="entry name" value="ABC_transporter-like_ATP-bd"/>
</dbReference>
<evidence type="ECO:0000256" key="9">
    <source>
        <dbReference type="ARBA" id="ARBA00023136"/>
    </source>
</evidence>
<keyword evidence="3" id="KW-1003">Cell membrane</keyword>
<evidence type="ECO:0000256" key="6">
    <source>
        <dbReference type="ARBA" id="ARBA00022840"/>
    </source>
</evidence>
<name>A0A060HXC5_RHIET</name>
<evidence type="ECO:0000256" key="3">
    <source>
        <dbReference type="ARBA" id="ARBA00022475"/>
    </source>
</evidence>
<dbReference type="InterPro" id="IPR050093">
    <property type="entry name" value="ABC_SmlMolc_Importer"/>
</dbReference>
<dbReference type="Proteomes" id="UP000027180">
    <property type="component" value="Chromosome"/>
</dbReference>
<gene>
    <name evidence="11" type="ORF">IE4771_CH00976</name>
</gene>
<keyword evidence="5" id="KW-0547">Nucleotide-binding</keyword>